<keyword evidence="2" id="KW-1185">Reference proteome</keyword>
<dbReference type="Gramene" id="KVH97684">
    <property type="protein sequence ID" value="KVH97684"/>
    <property type="gene ID" value="Ccrd_000214"/>
</dbReference>
<name>A0A103XVK2_CYNCS</name>
<comment type="caution">
    <text evidence="1">The sequence shown here is derived from an EMBL/GenBank/DDBJ whole genome shotgun (WGS) entry which is preliminary data.</text>
</comment>
<dbReference type="Proteomes" id="UP000243975">
    <property type="component" value="Unassembled WGS sequence"/>
</dbReference>
<sequence>MTLSSHRRHCRYTALVSANGPPAFVVASPISPIVVARCGARALLLDEMRRFSTRECLDGMEIYENMLKQS</sequence>
<evidence type="ECO:0000313" key="2">
    <source>
        <dbReference type="Proteomes" id="UP000243975"/>
    </source>
</evidence>
<reference evidence="1 2" key="1">
    <citation type="journal article" date="2016" name="Sci. Rep.">
        <title>The genome sequence of the outbreeding globe artichoke constructed de novo incorporating a phase-aware low-pass sequencing strategy of F1 progeny.</title>
        <authorList>
            <person name="Scaglione D."/>
            <person name="Reyes-Chin-Wo S."/>
            <person name="Acquadro A."/>
            <person name="Froenicke L."/>
            <person name="Portis E."/>
            <person name="Beitel C."/>
            <person name="Tirone M."/>
            <person name="Mauro R."/>
            <person name="Lo Monaco A."/>
            <person name="Mauromicale G."/>
            <person name="Faccioli P."/>
            <person name="Cattivelli L."/>
            <person name="Rieseberg L."/>
            <person name="Michelmore R."/>
            <person name="Lanteri S."/>
        </authorList>
    </citation>
    <scope>NUCLEOTIDE SEQUENCE [LARGE SCALE GENOMIC DNA]</scope>
    <source>
        <strain evidence="1">2C</strain>
    </source>
</reference>
<accession>A0A103XVK2</accession>
<dbReference type="AlphaFoldDB" id="A0A103XVK2"/>
<organism evidence="1 2">
    <name type="scientific">Cynara cardunculus var. scolymus</name>
    <name type="common">Globe artichoke</name>
    <name type="synonym">Cynara scolymus</name>
    <dbReference type="NCBI Taxonomy" id="59895"/>
    <lineage>
        <taxon>Eukaryota</taxon>
        <taxon>Viridiplantae</taxon>
        <taxon>Streptophyta</taxon>
        <taxon>Embryophyta</taxon>
        <taxon>Tracheophyta</taxon>
        <taxon>Spermatophyta</taxon>
        <taxon>Magnoliopsida</taxon>
        <taxon>eudicotyledons</taxon>
        <taxon>Gunneridae</taxon>
        <taxon>Pentapetalae</taxon>
        <taxon>asterids</taxon>
        <taxon>campanulids</taxon>
        <taxon>Asterales</taxon>
        <taxon>Asteraceae</taxon>
        <taxon>Carduoideae</taxon>
        <taxon>Cardueae</taxon>
        <taxon>Carduinae</taxon>
        <taxon>Cynara</taxon>
    </lineage>
</organism>
<evidence type="ECO:0000313" key="1">
    <source>
        <dbReference type="EMBL" id="KVH97684.1"/>
    </source>
</evidence>
<protein>
    <submittedName>
        <fullName evidence="1">Uncharacterized protein</fullName>
    </submittedName>
</protein>
<dbReference type="EMBL" id="LEKV01003822">
    <property type="protein sequence ID" value="KVH97684.1"/>
    <property type="molecule type" value="Genomic_DNA"/>
</dbReference>
<gene>
    <name evidence="1" type="ORF">Ccrd_000214</name>
</gene>
<proteinExistence type="predicted"/>